<dbReference type="RefSeq" id="WP_025422424.1">
    <property type="nucleotide sequence ID" value="NZ_CP006569.1"/>
</dbReference>
<keyword evidence="1" id="KW-0547">Nucleotide-binding</keyword>
<evidence type="ECO:0000256" key="8">
    <source>
        <dbReference type="ARBA" id="ARBA00023235"/>
    </source>
</evidence>
<dbReference type="GO" id="GO:0016887">
    <property type="term" value="F:ATP hydrolysis activity"/>
    <property type="evidence" value="ECO:0007669"/>
    <property type="project" value="TreeGrafter"/>
</dbReference>
<evidence type="ECO:0000256" key="2">
    <source>
        <dbReference type="ARBA" id="ARBA00022763"/>
    </source>
</evidence>
<dbReference type="KEGG" id="sod:Sant_2245"/>
<dbReference type="InterPro" id="IPR001650">
    <property type="entry name" value="Helicase_C-like"/>
</dbReference>
<dbReference type="PROSITE" id="PS51192">
    <property type="entry name" value="HELICASE_ATP_BIND_1"/>
    <property type="match status" value="1"/>
</dbReference>
<evidence type="ECO:0000259" key="11">
    <source>
        <dbReference type="PROSITE" id="PS51194"/>
    </source>
</evidence>
<sequence>MANITPLPEDPQYRFQPATQAWFASAFTQATPAQQAAWSAIGAGDCTLVIAPTGSGKTLAAFLHAIDRLFRERENEPADARHTTTRVLYISPIKALGADVRRNLRLPLDGVSDIRRRRGDAAVTLTVGMRTGDTPAAERAVLQRRPPDILITTPESLYLMLTAKARETLRGVTTVIIDEIHAVAGTKRGAHLALSLERLDALLPAPAQRIGLSATVRPVERVADFLGGVRPVTVVNPTSSRTLEVTIAVPVEDMTDIPARDAPGPGSQAGGRAGSIWPHVEAAILERILACRATIVFANSRGLAEKLTARLNERYAERIAAAPPTPEPPLQYHSSAGGTGKRADGETPTLARSHHGSVSKEQRAAIESALKAGELRCVVATSSLELGIDMGLVDQVIQVGAPPSVASALQRVGRAGHHVGGVSAGVIYPRTRRDLVDAAVTVERMLAGRLEAVAPPRNPLDVLAQQTVAAVAMAPVQIDQWYALVRRADPFRALPRSAFDATLDMLAGRYPSEEFGEFRPRLVWDRRSGLLTARPGAQQLAVTSGGTIPDRGMFSVVLPEGEEQRGARRVGELDEEMVYESRVNDVITLGATSWRIQQITHDQVVVIPAPGRSARLPFWHGDNPGRPAELGEAIGAFLREVEAAAGSSHLTPADPLAVRLRAAGLDDNALNNLLTLVAAQREATSTLPTDRTLVVERCRDESGDWRVMLHSPYGQRVHAPWALAIAARIRQRLHVDPAVVASDDGITVRIPDSVGRVPGAELYVFDPLALRTIVTDAVGQSALFAARFRECAARALLLPRRRPGKRSPLWQQRLRAGQLLEIARSHDDFPLIIETARECLQDVYDLGALQGLMQRLHDGAVRLVEATTDVPSPFAANLLFGYVAEFMYQGDAPLAERRASVLSLDSGLLSELLEQGELGELLDPQVVAQVGEELQHTAPERRVKGVEGLADVLRELGPLTHAEIAARLVQERADEVDVALAQLAAAGRIIPVTLGAHRRWASVEDAARLRDGLGVALPPGVPAAFLQAVDAPVRDLLSRYARTHGPFTSAQAAAHFGLGVAIVNEQLGQLRDRGRLLPCNVAGAGEGDTGSRREWVWDEVFRRLRARSLQAAREATRAVPRAAFVRLMLERQGVVTDAAPATSLPTDGVTVGAYDGVDGLARVVEQLSGLALPASLWESQILPARVRDYQPAMLDELLAAGEVLWAGHGALGDGDGLVSLHWRELAGATLPLAALAASVAVTSPAGKVSDASVSASASAGKVSDASVAATPAAGKTLEASVAVTPAAGRAVNASVSASLHLALLDILADGGAYFVRQLTPLVQARLTADAVGEHAADVGPEDVAQALWTLAWQGRVSSDSWLPLRALTGAHTPSRARPTRASRHPRRQVPGWVPVWTPASAQAARSPWGAAALTGRWSLLAAEPVNSTLRLLTWVESLFDRYGVVSRGVAVAERVPNGFPALLPLLRRMEDAGRILRGRFVNGMGAAQFAEQDSIERLRELAAPASTLPAAVALSAYDPANPFGWLLSWPAHPSGIRPSRRGGAMVVICGGQLALYLAPSGRQLLTFLAFDEANIAGWLAASLRALATGLRREKGRGFTLETVDGRPAGAGPWGEALSNAGFSRVPKGYAWYG</sequence>
<dbReference type="Pfam" id="PF23236">
    <property type="entry name" value="WHD_2nd_Lhr"/>
    <property type="match status" value="1"/>
</dbReference>
<dbReference type="InterPro" id="IPR013701">
    <property type="entry name" value="Lhr-like_DEAD/DEAH_assoc"/>
</dbReference>
<evidence type="ECO:0000256" key="4">
    <source>
        <dbReference type="ARBA" id="ARBA00022806"/>
    </source>
</evidence>
<dbReference type="HOGENOM" id="CLU_002025_3_1_6"/>
<dbReference type="Pfam" id="PF23235">
    <property type="entry name" value="WHD_3rd_Lhr"/>
    <property type="match status" value="1"/>
</dbReference>
<dbReference type="NCBIfam" id="NF007284">
    <property type="entry name" value="PRK09751.1"/>
    <property type="match status" value="1"/>
</dbReference>
<keyword evidence="3" id="KW-0378">Hydrolase</keyword>
<dbReference type="SMART" id="SM00382">
    <property type="entry name" value="AAA"/>
    <property type="match status" value="1"/>
</dbReference>
<keyword evidence="6" id="KW-0238">DNA-binding</keyword>
<dbReference type="InterPro" id="IPR003593">
    <property type="entry name" value="AAA+_ATPase"/>
</dbReference>
<dbReference type="PANTHER" id="PTHR47962:SF5">
    <property type="entry name" value="ATP-DEPENDENT HELICASE LHR-RELATED"/>
    <property type="match status" value="1"/>
</dbReference>
<dbReference type="GO" id="GO:0003677">
    <property type="term" value="F:DNA binding"/>
    <property type="evidence" value="ECO:0007669"/>
    <property type="project" value="UniProtKB-KW"/>
</dbReference>
<feature type="domain" description="Helicase C-terminal" evidence="11">
    <location>
        <begin position="283"/>
        <end position="461"/>
    </location>
</feature>
<gene>
    <name evidence="12" type="ORF">Sant_2245</name>
</gene>
<evidence type="ECO:0000259" key="10">
    <source>
        <dbReference type="PROSITE" id="PS51192"/>
    </source>
</evidence>
<dbReference type="InterPro" id="IPR011545">
    <property type="entry name" value="DEAD/DEAH_box_helicase_dom"/>
</dbReference>
<keyword evidence="5" id="KW-0067">ATP-binding</keyword>
<dbReference type="PATRIC" id="fig|1239307.3.peg.2487"/>
<evidence type="ECO:0000256" key="9">
    <source>
        <dbReference type="SAM" id="MobiDB-lite"/>
    </source>
</evidence>
<dbReference type="Pfam" id="PF00271">
    <property type="entry name" value="Helicase_C"/>
    <property type="match status" value="1"/>
</dbReference>
<dbReference type="InterPro" id="IPR014001">
    <property type="entry name" value="Helicase_ATP-bd"/>
</dbReference>
<dbReference type="PANTHER" id="PTHR47962">
    <property type="entry name" value="ATP-DEPENDENT HELICASE LHR-RELATED-RELATED"/>
    <property type="match status" value="1"/>
</dbReference>
<dbReference type="InterPro" id="IPR055369">
    <property type="entry name" value="WH2_Lhr"/>
</dbReference>
<evidence type="ECO:0000256" key="5">
    <source>
        <dbReference type="ARBA" id="ARBA00022840"/>
    </source>
</evidence>
<feature type="domain" description="Helicase ATP-binding" evidence="10">
    <location>
        <begin position="38"/>
        <end position="234"/>
    </location>
</feature>
<dbReference type="InterPro" id="IPR027417">
    <property type="entry name" value="P-loop_NTPase"/>
</dbReference>
<reference evidence="12 13" key="1">
    <citation type="journal article" date="2014" name="Genome Biol. Evol.">
        <title>Genome degeneration and adaptation in a nascent stage of symbiosis.</title>
        <authorList>
            <person name="Oakeson K.F."/>
            <person name="Gil R."/>
            <person name="Clayton A.L."/>
            <person name="Dunn D.M."/>
            <person name="von Niederhausern A.C."/>
            <person name="Hamil C."/>
            <person name="Aoyagi A."/>
            <person name="Duval B."/>
            <person name="Baca A."/>
            <person name="Silva F.J."/>
            <person name="Vallier A."/>
            <person name="Jackson D.G."/>
            <person name="Latorre A."/>
            <person name="Weiss R.B."/>
            <person name="Heddi A."/>
            <person name="Moya A."/>
            <person name="Dale C."/>
        </authorList>
    </citation>
    <scope>NUCLEOTIDE SEQUENCE [LARGE SCALE GENOMIC DNA]</scope>
    <source>
        <strain evidence="12 13">HS1</strain>
    </source>
</reference>
<dbReference type="Pfam" id="PF08494">
    <property type="entry name" value="DEAD_assoc"/>
    <property type="match status" value="1"/>
</dbReference>
<evidence type="ECO:0000256" key="1">
    <source>
        <dbReference type="ARBA" id="ARBA00022741"/>
    </source>
</evidence>
<organism evidence="12 13">
    <name type="scientific">Sodalis praecaptivus</name>
    <dbReference type="NCBI Taxonomy" id="1239307"/>
    <lineage>
        <taxon>Bacteria</taxon>
        <taxon>Pseudomonadati</taxon>
        <taxon>Pseudomonadota</taxon>
        <taxon>Gammaproteobacteria</taxon>
        <taxon>Enterobacterales</taxon>
        <taxon>Bruguierivoracaceae</taxon>
        <taxon>Sodalis</taxon>
    </lineage>
</organism>
<protein>
    <submittedName>
        <fullName evidence="12">DEAD/DEAH box helicase</fullName>
    </submittedName>
</protein>
<accession>W0HYJ7</accession>
<dbReference type="Pfam" id="PF00270">
    <property type="entry name" value="DEAD"/>
    <property type="match status" value="1"/>
</dbReference>
<dbReference type="SUPFAM" id="SSF52540">
    <property type="entry name" value="P-loop containing nucleoside triphosphate hydrolases"/>
    <property type="match status" value="1"/>
</dbReference>
<keyword evidence="8" id="KW-0413">Isomerase</keyword>
<feature type="region of interest" description="Disordered" evidence="9">
    <location>
        <begin position="321"/>
        <end position="358"/>
    </location>
</feature>
<dbReference type="Pfam" id="PF19306">
    <property type="entry name" value="WHD_Lhr"/>
    <property type="match status" value="1"/>
</dbReference>
<evidence type="ECO:0000313" key="12">
    <source>
        <dbReference type="EMBL" id="AHF77290.1"/>
    </source>
</evidence>
<dbReference type="GO" id="GO:0004386">
    <property type="term" value="F:helicase activity"/>
    <property type="evidence" value="ECO:0007669"/>
    <property type="project" value="UniProtKB-KW"/>
</dbReference>
<evidence type="ECO:0000313" key="13">
    <source>
        <dbReference type="Proteomes" id="UP000019028"/>
    </source>
</evidence>
<dbReference type="InterPro" id="IPR045628">
    <property type="entry name" value="Lhr_WH_dom"/>
</dbReference>
<dbReference type="InterPro" id="IPR055367">
    <property type="entry name" value="WH4_Lhr"/>
</dbReference>
<dbReference type="SMART" id="SM00487">
    <property type="entry name" value="DEXDc"/>
    <property type="match status" value="1"/>
</dbReference>
<dbReference type="GO" id="GO:0006281">
    <property type="term" value="P:DNA repair"/>
    <property type="evidence" value="ECO:0007669"/>
    <property type="project" value="UniProtKB-KW"/>
</dbReference>
<dbReference type="PROSITE" id="PS51194">
    <property type="entry name" value="HELICASE_CTER"/>
    <property type="match status" value="1"/>
</dbReference>
<keyword evidence="7" id="KW-0234">DNA repair</keyword>
<dbReference type="Proteomes" id="UP000019028">
    <property type="component" value="Chromosome"/>
</dbReference>
<evidence type="ECO:0000256" key="3">
    <source>
        <dbReference type="ARBA" id="ARBA00022801"/>
    </source>
</evidence>
<dbReference type="Gene3D" id="3.40.50.300">
    <property type="entry name" value="P-loop containing nucleotide triphosphate hydrolases"/>
    <property type="match status" value="2"/>
</dbReference>
<proteinExistence type="predicted"/>
<dbReference type="Pfam" id="PF23234">
    <property type="entry name" value="WHD_4th_Lhr"/>
    <property type="match status" value="1"/>
</dbReference>
<dbReference type="InterPro" id="IPR055368">
    <property type="entry name" value="WH3_Lhr"/>
</dbReference>
<evidence type="ECO:0000256" key="7">
    <source>
        <dbReference type="ARBA" id="ARBA00023204"/>
    </source>
</evidence>
<dbReference type="SMART" id="SM00490">
    <property type="entry name" value="HELICc"/>
    <property type="match status" value="1"/>
</dbReference>
<dbReference type="GO" id="GO:0005524">
    <property type="term" value="F:ATP binding"/>
    <property type="evidence" value="ECO:0007669"/>
    <property type="project" value="UniProtKB-KW"/>
</dbReference>
<dbReference type="InterPro" id="IPR052511">
    <property type="entry name" value="ATP-dep_Helicase"/>
</dbReference>
<evidence type="ECO:0000256" key="6">
    <source>
        <dbReference type="ARBA" id="ARBA00023125"/>
    </source>
</evidence>
<name>W0HYJ7_9GAMM</name>
<keyword evidence="13" id="KW-1185">Reference proteome</keyword>
<dbReference type="EMBL" id="CP006569">
    <property type="protein sequence ID" value="AHF77290.1"/>
    <property type="molecule type" value="Genomic_DNA"/>
</dbReference>
<keyword evidence="2" id="KW-0227">DNA damage</keyword>
<keyword evidence="4 12" id="KW-0347">Helicase</keyword>